<accession>A0A1W6EWF0</accession>
<dbReference type="PRINTS" id="PR00722">
    <property type="entry name" value="CHYMOTRYPSIN"/>
</dbReference>
<dbReference type="PANTHER" id="PTHR24258">
    <property type="entry name" value="SERINE PROTEASE-RELATED"/>
    <property type="match status" value="1"/>
</dbReference>
<dbReference type="InterPro" id="IPR009003">
    <property type="entry name" value="Peptidase_S1_PA"/>
</dbReference>
<dbReference type="InterPro" id="IPR033116">
    <property type="entry name" value="TRYPSIN_SER"/>
</dbReference>
<keyword evidence="5 9" id="KW-0645">Protease</keyword>
<feature type="region of interest" description="Disordered" evidence="6">
    <location>
        <begin position="520"/>
        <end position="606"/>
    </location>
</feature>
<keyword evidence="5" id="KW-0720">Serine protease</keyword>
<dbReference type="EMBL" id="KY563635">
    <property type="protein sequence ID" value="ARK20044.1"/>
    <property type="molecule type" value="mRNA"/>
</dbReference>
<dbReference type="SUPFAM" id="SSF50494">
    <property type="entry name" value="Trypsin-like serine proteases"/>
    <property type="match status" value="1"/>
</dbReference>
<evidence type="ECO:0000256" key="7">
    <source>
        <dbReference type="SAM" id="SignalP"/>
    </source>
</evidence>
<dbReference type="GO" id="GO:0006508">
    <property type="term" value="P:proteolysis"/>
    <property type="evidence" value="ECO:0007669"/>
    <property type="project" value="UniProtKB-KW"/>
</dbReference>
<feature type="region of interest" description="Disordered" evidence="6">
    <location>
        <begin position="254"/>
        <end position="496"/>
    </location>
</feature>
<evidence type="ECO:0000256" key="1">
    <source>
        <dbReference type="ARBA" id="ARBA00022729"/>
    </source>
</evidence>
<dbReference type="FunFam" id="2.40.10.10:FF:000028">
    <property type="entry name" value="Serine protease easter"/>
    <property type="match status" value="1"/>
</dbReference>
<dbReference type="Gene3D" id="2.40.10.10">
    <property type="entry name" value="Trypsin-like serine proteases"/>
    <property type="match status" value="1"/>
</dbReference>
<feature type="compositionally biased region" description="Low complexity" evidence="6">
    <location>
        <begin position="476"/>
        <end position="489"/>
    </location>
</feature>
<protein>
    <submittedName>
        <fullName evidence="9">Serine protease snake-like protein</fullName>
    </submittedName>
</protein>
<evidence type="ECO:0000256" key="3">
    <source>
        <dbReference type="ARBA" id="ARBA00023180"/>
    </source>
</evidence>
<feature type="compositionally biased region" description="Polar residues" evidence="6">
    <location>
        <begin position="279"/>
        <end position="295"/>
    </location>
</feature>
<dbReference type="PROSITE" id="PS50240">
    <property type="entry name" value="TRYPSIN_DOM"/>
    <property type="match status" value="1"/>
</dbReference>
<reference evidence="9" key="1">
    <citation type="submission" date="2017-02" db="EMBL/GenBank/DDBJ databases">
        <title>Parasitoid Jewel Wasp Mounts Multi-Pronged Neurochemical Attack to Hijack a Host Brain.</title>
        <authorList>
            <person name="Arvidson R.S."/>
            <person name="Kaiser M."/>
            <person name="Libersat F."/>
            <person name="Adams M.E."/>
        </authorList>
    </citation>
    <scope>NUCLEOTIDE SEQUENCE</scope>
    <source>
        <strain evidence="9">262</strain>
    </source>
</reference>
<keyword evidence="1 7" id="KW-0732">Signal</keyword>
<feature type="compositionally biased region" description="Polar residues" evidence="6">
    <location>
        <begin position="257"/>
        <end position="272"/>
    </location>
</feature>
<sequence>MWLKRVLLIYCVVACVVADKDATPKTSELSRARSTAPRTKAVKVEEFVTSHKLPENVAKPLDDDEDVDVDKKVIVKDGKYAKKVVPKFENIEKKSGSLEAVRRLDAGDEDEVDKNTSKRQARVELETFGDSGVLQEDGIKRADNHRSRTGVQKDSVLPGVYISAEYPTTMMPVLTTSREARSFDFVPVNIIREDSKDSYSSFADRNFGDLSDVSLVPAGTNSRIQVKKGPNGKDYEYEYVYYYYDEEDESKAGTAGSAVTNSYDIPSRTTSAPRRGSAANRSKYNSVERSSTVEPASNEVIPNRNGNRGRQLVDTEDVSEERLPTNTRFPPRSRSNHNTGTTEPSRARGNRPRPGLDLVDSSSFRTHQEGPEFPQTLPKGPVRFLGVTPNEDNDEKAPSRGRGRPQRVQEPAPVEEVVEEAPAPTTRRRPITTAAPEPDVELSRGQPSRSDEEVEDEEDKSEKQTEEGANSEESDSSSLSSSTTVAATENPTTEYPSAMDKVALDLYAFLQQGQNNLIDVSSSEANNSGDSTTPSDDELTTDDLATTTELSATTTTEAASTTTTTTTPTTTTTTTTTTEPTTTTTTTTTTTQRPVVTPPINRGGRGGMARAMCAEYAKAVYGFEIPNTLVGGTRKPVNISLCAITSRTLIVGGKKADPKEFPHMAAIGYRSRQSNFVWLCGGTLISERFVLTAAHCTFSGEWGRAVRVRVGDLNLARTDDGATPQDIDVLERIRYPKYQGTSEYHDIALLRLAADAIFNAWVRPACLPVDLPEFDEERKAVATGWGHVEWAADEGSDDLRKVTLKIVEHERCNASFVRGLRTDEKLKLGIVADWQICAGEFGKDTCQGDSGGPLAVFNTDHTCMYNVVGVTSIGRLCGSIIPGVYTRVYHYIPWIESVVWSGNS</sequence>
<evidence type="ECO:0000256" key="5">
    <source>
        <dbReference type="RuleBase" id="RU363034"/>
    </source>
</evidence>
<name>A0A1W6EWF0_AMPCP</name>
<feature type="chain" id="PRO_5012054572" evidence="7">
    <location>
        <begin position="19"/>
        <end position="904"/>
    </location>
</feature>
<organism evidence="9">
    <name type="scientific">Ampulex compressa</name>
    <name type="common">Emerald cockroach wasp</name>
    <dbReference type="NCBI Taxonomy" id="860918"/>
    <lineage>
        <taxon>Eukaryota</taxon>
        <taxon>Metazoa</taxon>
        <taxon>Ecdysozoa</taxon>
        <taxon>Arthropoda</taxon>
        <taxon>Hexapoda</taxon>
        <taxon>Insecta</taxon>
        <taxon>Pterygota</taxon>
        <taxon>Neoptera</taxon>
        <taxon>Endopterygota</taxon>
        <taxon>Hymenoptera</taxon>
        <taxon>Apocrita</taxon>
        <taxon>Aculeata</taxon>
        <taxon>Apoidea</taxon>
        <taxon>Ampulicidae</taxon>
        <taxon>Ampulicini</taxon>
        <taxon>Ampulex</taxon>
    </lineage>
</organism>
<dbReference type="CDD" id="cd00190">
    <property type="entry name" value="Tryp_SPc"/>
    <property type="match status" value="1"/>
</dbReference>
<dbReference type="AlphaFoldDB" id="A0A1W6EWF0"/>
<dbReference type="InterPro" id="IPR043504">
    <property type="entry name" value="Peptidase_S1_PA_chymotrypsin"/>
</dbReference>
<dbReference type="Pfam" id="PF00089">
    <property type="entry name" value="Trypsin"/>
    <property type="match status" value="1"/>
</dbReference>
<evidence type="ECO:0000313" key="9">
    <source>
        <dbReference type="EMBL" id="ARK20044.1"/>
    </source>
</evidence>
<dbReference type="InterPro" id="IPR018114">
    <property type="entry name" value="TRYPSIN_HIS"/>
</dbReference>
<feature type="compositionally biased region" description="Low complexity" evidence="6">
    <location>
        <begin position="542"/>
        <end position="591"/>
    </location>
</feature>
<evidence type="ECO:0000259" key="8">
    <source>
        <dbReference type="PROSITE" id="PS50240"/>
    </source>
</evidence>
<feature type="compositionally biased region" description="Polar residues" evidence="6">
    <location>
        <begin position="520"/>
        <end position="534"/>
    </location>
</feature>
<evidence type="ECO:0000256" key="4">
    <source>
        <dbReference type="ARBA" id="ARBA00024195"/>
    </source>
</evidence>
<feature type="compositionally biased region" description="Low complexity" evidence="6">
    <location>
        <begin position="410"/>
        <end position="437"/>
    </location>
</feature>
<feature type="signal peptide" evidence="7">
    <location>
        <begin position="1"/>
        <end position="18"/>
    </location>
</feature>
<evidence type="ECO:0000256" key="6">
    <source>
        <dbReference type="SAM" id="MobiDB-lite"/>
    </source>
</evidence>
<proteinExistence type="evidence at transcript level"/>
<dbReference type="GO" id="GO:0004252">
    <property type="term" value="F:serine-type endopeptidase activity"/>
    <property type="evidence" value="ECO:0007669"/>
    <property type="project" value="InterPro"/>
</dbReference>
<keyword evidence="5" id="KW-0378">Hydrolase</keyword>
<dbReference type="InterPro" id="IPR001314">
    <property type="entry name" value="Peptidase_S1A"/>
</dbReference>
<keyword evidence="2" id="KW-1015">Disulfide bond</keyword>
<evidence type="ECO:0000256" key="2">
    <source>
        <dbReference type="ARBA" id="ARBA00023157"/>
    </source>
</evidence>
<keyword evidence="3" id="KW-0325">Glycoprotein</keyword>
<comment type="similarity">
    <text evidence="4">Belongs to the peptidase S1 family. CLIP subfamily.</text>
</comment>
<feature type="domain" description="Peptidase S1" evidence="8">
    <location>
        <begin position="650"/>
        <end position="900"/>
    </location>
</feature>
<dbReference type="InterPro" id="IPR001254">
    <property type="entry name" value="Trypsin_dom"/>
</dbReference>
<dbReference type="SMART" id="SM00020">
    <property type="entry name" value="Tryp_SPc"/>
    <property type="match status" value="1"/>
</dbReference>
<dbReference type="PANTHER" id="PTHR24258:SF136">
    <property type="entry name" value="GH06673P-RELATED"/>
    <property type="match status" value="1"/>
</dbReference>
<dbReference type="PROSITE" id="PS00135">
    <property type="entry name" value="TRYPSIN_SER"/>
    <property type="match status" value="1"/>
</dbReference>
<dbReference type="PROSITE" id="PS00134">
    <property type="entry name" value="TRYPSIN_HIS"/>
    <property type="match status" value="1"/>
</dbReference>